<evidence type="ECO:0000313" key="2">
    <source>
        <dbReference type="Proteomes" id="UP000887566"/>
    </source>
</evidence>
<protein>
    <submittedName>
        <fullName evidence="3">Uncharacterized protein</fullName>
    </submittedName>
</protein>
<evidence type="ECO:0000256" key="1">
    <source>
        <dbReference type="SAM" id="MobiDB-lite"/>
    </source>
</evidence>
<reference evidence="3" key="1">
    <citation type="submission" date="2022-11" db="UniProtKB">
        <authorList>
            <consortium name="WormBaseParasite"/>
        </authorList>
    </citation>
    <scope>IDENTIFICATION</scope>
</reference>
<accession>A0A914VRN8</accession>
<dbReference type="Proteomes" id="UP000887566">
    <property type="component" value="Unplaced"/>
</dbReference>
<dbReference type="AlphaFoldDB" id="A0A914VRN8"/>
<sequence length="144" mass="15746">MARIVLVGPRAPFASGLRISDGRPPSGFFSRPPPTPIVHRHGVRSPIANPPLSRFDRRRAPVSRMCARGGYHCFPSAFPHLTISVVRALSTPCCLRRACLRRRRRRARAVAVDGAALQSTTSARCDRQSPPRTGGLDGNDKQIS</sequence>
<evidence type="ECO:0000313" key="3">
    <source>
        <dbReference type="WBParaSite" id="PSAMB.scaffold230size63538.g3753.t1"/>
    </source>
</evidence>
<dbReference type="WBParaSite" id="PSAMB.scaffold230size63538.g3753.t1">
    <property type="protein sequence ID" value="PSAMB.scaffold230size63538.g3753.t1"/>
    <property type="gene ID" value="PSAMB.scaffold230size63538.g3753"/>
</dbReference>
<name>A0A914VRN8_9BILA</name>
<organism evidence="2 3">
    <name type="scientific">Plectus sambesii</name>
    <dbReference type="NCBI Taxonomy" id="2011161"/>
    <lineage>
        <taxon>Eukaryota</taxon>
        <taxon>Metazoa</taxon>
        <taxon>Ecdysozoa</taxon>
        <taxon>Nematoda</taxon>
        <taxon>Chromadorea</taxon>
        <taxon>Plectida</taxon>
        <taxon>Plectina</taxon>
        <taxon>Plectoidea</taxon>
        <taxon>Plectidae</taxon>
        <taxon>Plectus</taxon>
    </lineage>
</organism>
<feature type="region of interest" description="Disordered" evidence="1">
    <location>
        <begin position="119"/>
        <end position="144"/>
    </location>
</feature>
<proteinExistence type="predicted"/>
<keyword evidence="2" id="KW-1185">Reference proteome</keyword>